<evidence type="ECO:0000313" key="3">
    <source>
        <dbReference type="Proteomes" id="UP000019225"/>
    </source>
</evidence>
<dbReference type="Proteomes" id="UP000019225">
    <property type="component" value="Chromosome"/>
</dbReference>
<keyword evidence="1" id="KW-0732">Signal</keyword>
<proteinExistence type="predicted"/>
<gene>
    <name evidence="2" type="ORF">KALB_5498</name>
</gene>
<dbReference type="OrthoDB" id="4223114at2"/>
<feature type="chain" id="PRO_5004875347" description="Secreted protein" evidence="1">
    <location>
        <begin position="29"/>
        <end position="174"/>
    </location>
</feature>
<dbReference type="HOGENOM" id="CLU_1585547_0_0_11"/>
<dbReference type="RefSeq" id="WP_025358810.1">
    <property type="nucleotide sequence ID" value="NZ_CP007155.1"/>
</dbReference>
<keyword evidence="3" id="KW-1185">Reference proteome</keyword>
<reference evidence="2 3" key="1">
    <citation type="journal article" date="2014" name="BMC Genomics">
        <title>Complete genome sequence of producer of the glycopeptide antibiotic Aculeximycin Kutzneria albida DSM 43870T, a representative of minor genus of Pseudonocardiaceae.</title>
        <authorList>
            <person name="Rebets Y."/>
            <person name="Tokovenko B."/>
            <person name="Lushchyk I."/>
            <person name="Ruckert C."/>
            <person name="Zaburannyi N."/>
            <person name="Bechthold A."/>
            <person name="Kalinowski J."/>
            <person name="Luzhetskyy A."/>
        </authorList>
    </citation>
    <scope>NUCLEOTIDE SEQUENCE [LARGE SCALE GENOMIC DNA]</scope>
    <source>
        <strain evidence="2">DSM 43870</strain>
    </source>
</reference>
<feature type="signal peptide" evidence="1">
    <location>
        <begin position="1"/>
        <end position="28"/>
    </location>
</feature>
<dbReference type="AlphaFoldDB" id="W5WDL4"/>
<organism evidence="2 3">
    <name type="scientific">Kutzneria albida DSM 43870</name>
    <dbReference type="NCBI Taxonomy" id="1449976"/>
    <lineage>
        <taxon>Bacteria</taxon>
        <taxon>Bacillati</taxon>
        <taxon>Actinomycetota</taxon>
        <taxon>Actinomycetes</taxon>
        <taxon>Pseudonocardiales</taxon>
        <taxon>Pseudonocardiaceae</taxon>
        <taxon>Kutzneria</taxon>
    </lineage>
</organism>
<evidence type="ECO:0000256" key="1">
    <source>
        <dbReference type="SAM" id="SignalP"/>
    </source>
</evidence>
<dbReference type="eggNOG" id="ENOG50343RK">
    <property type="taxonomic scope" value="Bacteria"/>
</dbReference>
<dbReference type="EMBL" id="CP007155">
    <property type="protein sequence ID" value="AHH98860.1"/>
    <property type="molecule type" value="Genomic_DNA"/>
</dbReference>
<sequence length="174" mass="18657">MFHRLRTVVSAAAVTGLAMTGFTMSAHAAPADQADQHCAGIVSKQLDEHGASKKLAEACSPVSIEDALAKAKASLPTTRSVQGLTLLANEYKDANYLGDVIYTWYGDGGPCDSQGYHLVNTWSVEHNVSSVTGYNSCNGLVVNDEDSVVGTFDLPCNYLGHWNDNAVAMRVYRK</sequence>
<evidence type="ECO:0008006" key="4">
    <source>
        <dbReference type="Google" id="ProtNLM"/>
    </source>
</evidence>
<accession>W5WDL4</accession>
<dbReference type="KEGG" id="kal:KALB_5498"/>
<protein>
    <recommendedName>
        <fullName evidence="4">Secreted protein</fullName>
    </recommendedName>
</protein>
<name>W5WDL4_9PSEU</name>
<evidence type="ECO:0000313" key="2">
    <source>
        <dbReference type="EMBL" id="AHH98860.1"/>
    </source>
</evidence>